<dbReference type="AlphaFoldDB" id="W0FQ43"/>
<proteinExistence type="predicted"/>
<sequence length="120" mass="12939">MRKLIALVAAALLIMAAASASAGEVQTSPTRPDGEEAGWNLPESIKMTEEVTAIFNRAMEGLVGVTYEPLGYLGEKDGVYCILCRATVVYPGAKPCYALVYVTGTGVQNIWDIWMDKHAQ</sequence>
<feature type="chain" id="PRO_5004788892" evidence="1">
    <location>
        <begin position="23"/>
        <end position="120"/>
    </location>
</feature>
<evidence type="ECO:0000256" key="1">
    <source>
        <dbReference type="SAM" id="SignalP"/>
    </source>
</evidence>
<protein>
    <submittedName>
        <fullName evidence="2">Uncharacterized protein</fullName>
    </submittedName>
</protein>
<feature type="signal peptide" evidence="1">
    <location>
        <begin position="1"/>
        <end position="22"/>
    </location>
</feature>
<accession>W0FQ43</accession>
<organism evidence="2">
    <name type="scientific">uncultured bacterium Contigcl_23</name>
    <dbReference type="NCBI Taxonomy" id="1393667"/>
    <lineage>
        <taxon>Bacteria</taxon>
        <taxon>environmental samples</taxon>
    </lineage>
</organism>
<name>W0FQ43_9BACT</name>
<evidence type="ECO:0000313" key="2">
    <source>
        <dbReference type="EMBL" id="AHF25614.1"/>
    </source>
</evidence>
<keyword evidence="1" id="KW-0732">Signal</keyword>
<dbReference type="EMBL" id="KC246843">
    <property type="protein sequence ID" value="AHF25614.1"/>
    <property type="molecule type" value="Genomic_DNA"/>
</dbReference>
<reference evidence="2" key="1">
    <citation type="journal article" date="2013" name="PLoS ONE">
        <title>Metagenomic insights into the carbohydrate-active enzymes carried by the microorganisms adhering to solid digesta in the rumen of cows.</title>
        <authorList>
            <person name="Wang L."/>
            <person name="Hatem A."/>
            <person name="Catalyurek U.V."/>
            <person name="Morrison M."/>
            <person name="Yu Z."/>
        </authorList>
    </citation>
    <scope>NUCLEOTIDE SEQUENCE</scope>
</reference>